<dbReference type="InterPro" id="IPR004501">
    <property type="entry name" value="PTS_EIIC_3"/>
</dbReference>
<evidence type="ECO:0000256" key="9">
    <source>
        <dbReference type="SAM" id="Phobius"/>
    </source>
</evidence>
<organism evidence="11 12">
    <name type="scientific">Pseudocitrobacter vendiensis</name>
    <dbReference type="NCBI Taxonomy" id="2488306"/>
    <lineage>
        <taxon>Bacteria</taxon>
        <taxon>Pseudomonadati</taxon>
        <taxon>Pseudomonadota</taxon>
        <taxon>Gammaproteobacteria</taxon>
        <taxon>Enterobacterales</taxon>
        <taxon>Enterobacteriaceae</taxon>
        <taxon>Pseudocitrobacter</taxon>
    </lineage>
</organism>
<evidence type="ECO:0000256" key="7">
    <source>
        <dbReference type="ARBA" id="ARBA00023136"/>
    </source>
</evidence>
<accession>A0ABM9F596</accession>
<dbReference type="PIRSF" id="PIRSF006351">
    <property type="entry name" value="PTS_EIIC-Cellobiose"/>
    <property type="match status" value="1"/>
</dbReference>
<dbReference type="NCBIfam" id="TIGR00410">
    <property type="entry name" value="lacE"/>
    <property type="match status" value="1"/>
</dbReference>
<feature type="transmembrane region" description="Helical" evidence="9">
    <location>
        <begin position="410"/>
        <end position="430"/>
    </location>
</feature>
<dbReference type="PROSITE" id="PS51105">
    <property type="entry name" value="PTS_EIIC_TYPE_3"/>
    <property type="match status" value="1"/>
</dbReference>
<feature type="transmembrane region" description="Helical" evidence="9">
    <location>
        <begin position="123"/>
        <end position="143"/>
    </location>
</feature>
<proteinExistence type="predicted"/>
<feature type="transmembrane region" description="Helical" evidence="9">
    <location>
        <begin position="302"/>
        <end position="323"/>
    </location>
</feature>
<comment type="caution">
    <text evidence="11">The sequence shown here is derived from an EMBL/GenBank/DDBJ whole genome shotgun (WGS) entry which is preliminary data.</text>
</comment>
<comment type="subcellular location">
    <subcellularLocation>
        <location evidence="1">Cell membrane</location>
        <topology evidence="1">Multi-pass membrane protein</topology>
    </subcellularLocation>
</comment>
<evidence type="ECO:0000259" key="10">
    <source>
        <dbReference type="PROSITE" id="PS51105"/>
    </source>
</evidence>
<keyword evidence="6 9" id="KW-1133">Transmembrane helix</keyword>
<feature type="transmembrane region" description="Helical" evidence="9">
    <location>
        <begin position="270"/>
        <end position="290"/>
    </location>
</feature>
<dbReference type="PANTHER" id="PTHR33989:SF4">
    <property type="entry name" value="PTS SYSTEM N,N'-DIACETYLCHITOBIOSE-SPECIFIC EIIC COMPONENT"/>
    <property type="match status" value="1"/>
</dbReference>
<dbReference type="Proteomes" id="UP001152651">
    <property type="component" value="Unassembled WGS sequence"/>
</dbReference>
<gene>
    <name evidence="11" type="ORF">FBBNIHIM_03600</name>
</gene>
<feature type="transmembrane region" description="Helical" evidence="9">
    <location>
        <begin position="53"/>
        <end position="76"/>
    </location>
</feature>
<feature type="transmembrane region" description="Helical" evidence="9">
    <location>
        <begin position="155"/>
        <end position="179"/>
    </location>
</feature>
<keyword evidence="12" id="KW-1185">Reference proteome</keyword>
<evidence type="ECO:0000256" key="2">
    <source>
        <dbReference type="ARBA" id="ARBA00022448"/>
    </source>
</evidence>
<feature type="domain" description="PTS EIIC type-3" evidence="10">
    <location>
        <begin position="31"/>
        <end position="429"/>
    </location>
</feature>
<dbReference type="Pfam" id="PF02378">
    <property type="entry name" value="PTS_EIIC"/>
    <property type="match status" value="1"/>
</dbReference>
<feature type="transmembrane region" description="Helical" evidence="9">
    <location>
        <begin position="360"/>
        <end position="379"/>
    </location>
</feature>
<evidence type="ECO:0000256" key="4">
    <source>
        <dbReference type="ARBA" id="ARBA00022597"/>
    </source>
</evidence>
<protein>
    <recommendedName>
        <fullName evidence="8">Permease IIC component</fullName>
    </recommendedName>
</protein>
<dbReference type="PANTHER" id="PTHR33989">
    <property type="match status" value="1"/>
</dbReference>
<keyword evidence="5 9" id="KW-0812">Transmembrane</keyword>
<evidence type="ECO:0000256" key="6">
    <source>
        <dbReference type="ARBA" id="ARBA00022989"/>
    </source>
</evidence>
<evidence type="ECO:0000256" key="5">
    <source>
        <dbReference type="ARBA" id="ARBA00022692"/>
    </source>
</evidence>
<evidence type="ECO:0000313" key="12">
    <source>
        <dbReference type="Proteomes" id="UP001152651"/>
    </source>
</evidence>
<evidence type="ECO:0000256" key="8">
    <source>
        <dbReference type="PIRNR" id="PIRNR006351"/>
    </source>
</evidence>
<evidence type="ECO:0000256" key="3">
    <source>
        <dbReference type="ARBA" id="ARBA00022475"/>
    </source>
</evidence>
<keyword evidence="2 8" id="KW-0813">Transport</keyword>
<comment type="function">
    <text evidence="8">The phosphoenolpyruvate-dependent sugar phosphotransferase system (PTS), a major carbohydrate active -transport system, catalyzes the phosphorylation of incoming sugar substrates concomitant with their translocation across the cell membrane.</text>
</comment>
<dbReference type="EMBL" id="CALSBS010000002">
    <property type="protein sequence ID" value="CAH6635897.1"/>
    <property type="molecule type" value="Genomic_DNA"/>
</dbReference>
<dbReference type="InterPro" id="IPR004796">
    <property type="entry name" value="PTS_IIC_cello"/>
</dbReference>
<keyword evidence="4 8" id="KW-0762">Sugar transport</keyword>
<evidence type="ECO:0000313" key="11">
    <source>
        <dbReference type="EMBL" id="CAH6635897.1"/>
    </source>
</evidence>
<dbReference type="InterPro" id="IPR051088">
    <property type="entry name" value="PTS_Sugar-EIIC/EIIB"/>
</dbReference>
<evidence type="ECO:0000256" key="1">
    <source>
        <dbReference type="ARBA" id="ARBA00004651"/>
    </source>
</evidence>
<feature type="transmembrane region" description="Helical" evidence="9">
    <location>
        <begin position="88"/>
        <end position="111"/>
    </location>
</feature>
<keyword evidence="7 8" id="KW-0472">Membrane</keyword>
<sequence>MGLTLSRLNNLKNIANPGQLNIFTMNKFEKAFQKLDPIIAALGRSPWLQTISVSMVSTIAITLIGSISVLLIVFPIDSVHQFFIATKMLPVFSGIATCTLGILALYVTFFMARHLVSHYDIDVDGSICGIAAIMAFLIVTPLADAEGNIASIPLTWLGVQGVFSGMLIGLGVGRLFIFVVQRGWTIKMPKGVPPMISRVFQGLLPFLTVGLVALLIHRAFMDTPWGSFHQCIYTLIQQPLKGLGGSLLAFLLVTLIMQIFWFLGIHGTNVVLPLVTPIWLAMDLENLAAWQNGQELPNVLGLAFFNIVTWGGLALGLVLLMCLSRSKQFKQVGRLALTPALFGITEPVIFGTPLVMNYHLMVPFITNNAIAITLSWALIKMGLVAKIVGAQTIFGLPLGFFASIGGATSIILLHLFLQLILSPLLWFPWFKLAEKEALKRETEETH</sequence>
<dbReference type="InterPro" id="IPR003352">
    <property type="entry name" value="PTS_EIIC"/>
</dbReference>
<feature type="transmembrane region" description="Helical" evidence="9">
    <location>
        <begin position="199"/>
        <end position="220"/>
    </location>
</feature>
<name>A0ABM9F596_9ENTR</name>
<keyword evidence="3 8" id="KW-1003">Cell membrane</keyword>
<feature type="transmembrane region" description="Helical" evidence="9">
    <location>
        <begin position="335"/>
        <end position="354"/>
    </location>
</feature>
<reference evidence="11" key="1">
    <citation type="submission" date="2022-05" db="EMBL/GenBank/DDBJ databases">
        <authorList>
            <person name="Blom J."/>
        </authorList>
    </citation>
    <scope>NUCLEOTIDE SEQUENCE</scope>
    <source>
        <strain evidence="11">Type strain: CPO20170097</strain>
    </source>
</reference>